<dbReference type="Proteomes" id="UP000011910">
    <property type="component" value="Unassembled WGS sequence"/>
</dbReference>
<evidence type="ECO:0000256" key="2">
    <source>
        <dbReference type="ARBA" id="ARBA00007441"/>
    </source>
</evidence>
<dbReference type="STRING" id="1279009.ADICEAN_04035"/>
<dbReference type="CDD" id="cd00609">
    <property type="entry name" value="AAT_like"/>
    <property type="match status" value="1"/>
</dbReference>
<dbReference type="eggNOG" id="COG0436">
    <property type="taxonomic scope" value="Bacteria"/>
</dbReference>
<dbReference type="InterPro" id="IPR015421">
    <property type="entry name" value="PyrdxlP-dep_Trfase_major"/>
</dbReference>
<name>M7MWQ0_9BACT</name>
<organism evidence="7 8">
    <name type="scientific">Cesiribacter andamanensis AMV16</name>
    <dbReference type="NCBI Taxonomy" id="1279009"/>
    <lineage>
        <taxon>Bacteria</taxon>
        <taxon>Pseudomonadati</taxon>
        <taxon>Bacteroidota</taxon>
        <taxon>Cytophagia</taxon>
        <taxon>Cytophagales</taxon>
        <taxon>Cesiribacteraceae</taxon>
        <taxon>Cesiribacter</taxon>
    </lineage>
</organism>
<keyword evidence="8" id="KW-1185">Reference proteome</keyword>
<sequence length="158" mass="17606">MAGWRIGWLAGAAPYLDTVLRVKSNQDSGMFLGLQHAAVAALACREEWFRDLNAVYARRKLFGLELMALLGCQPAPEQAGLFIWARVPDSIAQVEHWVDELLYATHVFLTPGFIFGSRGERYLRLSLCTPEPKLEEALQRLRTYLVTSVASPLSTAAL</sequence>
<evidence type="ECO:0000259" key="6">
    <source>
        <dbReference type="Pfam" id="PF00155"/>
    </source>
</evidence>
<comment type="caution">
    <text evidence="7">The sequence shown here is derived from an EMBL/GenBank/DDBJ whole genome shotgun (WGS) entry which is preliminary data.</text>
</comment>
<gene>
    <name evidence="7" type="primary">dapL</name>
    <name evidence="7" type="ORF">ADICEAN_04035</name>
</gene>
<dbReference type="InterPro" id="IPR015424">
    <property type="entry name" value="PyrdxlP-dep_Trfase"/>
</dbReference>
<dbReference type="PANTHER" id="PTHR46383">
    <property type="entry name" value="ASPARTATE AMINOTRANSFERASE"/>
    <property type="match status" value="1"/>
</dbReference>
<dbReference type="InterPro" id="IPR050596">
    <property type="entry name" value="AspAT/PAT-like"/>
</dbReference>
<dbReference type="GO" id="GO:0030170">
    <property type="term" value="F:pyridoxal phosphate binding"/>
    <property type="evidence" value="ECO:0007669"/>
    <property type="project" value="InterPro"/>
</dbReference>
<dbReference type="SUPFAM" id="SSF53383">
    <property type="entry name" value="PLP-dependent transferases"/>
    <property type="match status" value="1"/>
</dbReference>
<dbReference type="PANTHER" id="PTHR46383:SF1">
    <property type="entry name" value="ASPARTATE AMINOTRANSFERASE"/>
    <property type="match status" value="1"/>
</dbReference>
<keyword evidence="4 7" id="KW-0808">Transferase</keyword>
<evidence type="ECO:0000256" key="5">
    <source>
        <dbReference type="ARBA" id="ARBA00022898"/>
    </source>
</evidence>
<comment type="similarity">
    <text evidence="2">Belongs to the class-I pyridoxal-phosphate-dependent aminotransferase family.</text>
</comment>
<keyword evidence="5" id="KW-0663">Pyridoxal phosphate</keyword>
<dbReference type="PATRIC" id="fig|1279009.4.peg.4068"/>
<feature type="domain" description="Aminotransferase class I/classII large" evidence="6">
    <location>
        <begin position="1"/>
        <end position="141"/>
    </location>
</feature>
<dbReference type="EMBL" id="AODQ01000179">
    <property type="protein sequence ID" value="EMR00838.1"/>
    <property type="molecule type" value="Genomic_DNA"/>
</dbReference>
<dbReference type="EC" id="2.6.1.83" evidence="7"/>
<evidence type="ECO:0000256" key="3">
    <source>
        <dbReference type="ARBA" id="ARBA00022576"/>
    </source>
</evidence>
<dbReference type="AlphaFoldDB" id="M7MWQ0"/>
<dbReference type="GO" id="GO:0006520">
    <property type="term" value="P:amino acid metabolic process"/>
    <property type="evidence" value="ECO:0007669"/>
    <property type="project" value="InterPro"/>
</dbReference>
<dbReference type="Gene3D" id="3.40.640.10">
    <property type="entry name" value="Type I PLP-dependent aspartate aminotransferase-like (Major domain)"/>
    <property type="match status" value="1"/>
</dbReference>
<keyword evidence="3 7" id="KW-0032">Aminotransferase</keyword>
<dbReference type="GO" id="GO:0010285">
    <property type="term" value="F:L,L-diaminopimelate aminotransferase activity"/>
    <property type="evidence" value="ECO:0007669"/>
    <property type="project" value="UniProtKB-EC"/>
</dbReference>
<reference evidence="7 8" key="1">
    <citation type="journal article" date="2013" name="Genome Announc.">
        <title>Draft Genome Sequence of Cesiribacter andamanensis Strain AMV16T, Isolated from a Soil Sample from a Mud Volcano in the Andaman Islands, India.</title>
        <authorList>
            <person name="Shivaji S."/>
            <person name="Ara S."/>
            <person name="Begum Z."/>
            <person name="Srinivas T.N."/>
            <person name="Singh A."/>
            <person name="Kumar Pinnaka A."/>
        </authorList>
    </citation>
    <scope>NUCLEOTIDE SEQUENCE [LARGE SCALE GENOMIC DNA]</scope>
    <source>
        <strain evidence="7 8">AMV16</strain>
    </source>
</reference>
<protein>
    <submittedName>
        <fullName evidence="7">LL-diaminopimelate aminotransferase</fullName>
        <ecNumber evidence="7">2.6.1.83</ecNumber>
    </submittedName>
</protein>
<evidence type="ECO:0000313" key="7">
    <source>
        <dbReference type="EMBL" id="EMR00838.1"/>
    </source>
</evidence>
<dbReference type="InterPro" id="IPR004839">
    <property type="entry name" value="Aminotransferase_I/II_large"/>
</dbReference>
<evidence type="ECO:0000256" key="1">
    <source>
        <dbReference type="ARBA" id="ARBA00001933"/>
    </source>
</evidence>
<evidence type="ECO:0000256" key="4">
    <source>
        <dbReference type="ARBA" id="ARBA00022679"/>
    </source>
</evidence>
<accession>M7MWQ0</accession>
<proteinExistence type="inferred from homology"/>
<evidence type="ECO:0000313" key="8">
    <source>
        <dbReference type="Proteomes" id="UP000011910"/>
    </source>
</evidence>
<comment type="cofactor">
    <cofactor evidence="1">
        <name>pyridoxal 5'-phosphate</name>
        <dbReference type="ChEBI" id="CHEBI:597326"/>
    </cofactor>
</comment>
<dbReference type="Pfam" id="PF00155">
    <property type="entry name" value="Aminotran_1_2"/>
    <property type="match status" value="1"/>
</dbReference>